<evidence type="ECO:0000313" key="2">
    <source>
        <dbReference type="WBParaSite" id="PEQ_0000527201-mRNA-1"/>
    </source>
</evidence>
<evidence type="ECO:0000313" key="1">
    <source>
        <dbReference type="Proteomes" id="UP000887564"/>
    </source>
</evidence>
<sequence>MVERRSLRRYIFASGKPWDSSFRYGTHDTRRMEKKPDRLKPTYVSTSALSASFSLHSL</sequence>
<dbReference type="Proteomes" id="UP000887564">
    <property type="component" value="Unplaced"/>
</dbReference>
<dbReference type="AlphaFoldDB" id="A0A914RKG0"/>
<accession>A0A914RKG0</accession>
<proteinExistence type="predicted"/>
<reference evidence="2" key="1">
    <citation type="submission" date="2022-11" db="UniProtKB">
        <authorList>
            <consortium name="WormBaseParasite"/>
        </authorList>
    </citation>
    <scope>IDENTIFICATION</scope>
</reference>
<name>A0A914RKG0_PAREQ</name>
<organism evidence="1 2">
    <name type="scientific">Parascaris equorum</name>
    <name type="common">Equine roundworm</name>
    <dbReference type="NCBI Taxonomy" id="6256"/>
    <lineage>
        <taxon>Eukaryota</taxon>
        <taxon>Metazoa</taxon>
        <taxon>Ecdysozoa</taxon>
        <taxon>Nematoda</taxon>
        <taxon>Chromadorea</taxon>
        <taxon>Rhabditida</taxon>
        <taxon>Spirurina</taxon>
        <taxon>Ascaridomorpha</taxon>
        <taxon>Ascaridoidea</taxon>
        <taxon>Ascarididae</taxon>
        <taxon>Parascaris</taxon>
    </lineage>
</organism>
<dbReference type="WBParaSite" id="PEQ_0000527201-mRNA-1">
    <property type="protein sequence ID" value="PEQ_0000527201-mRNA-1"/>
    <property type="gene ID" value="PEQ_0000527201"/>
</dbReference>
<protein>
    <submittedName>
        <fullName evidence="2">Uncharacterized protein</fullName>
    </submittedName>
</protein>
<keyword evidence="1" id="KW-1185">Reference proteome</keyword>